<dbReference type="PANTHER" id="PTHR13696:SF99">
    <property type="entry name" value="COBYRINIC ACID AC-DIAMIDE SYNTHASE"/>
    <property type="match status" value="1"/>
</dbReference>
<dbReference type="Gene3D" id="3.40.50.300">
    <property type="entry name" value="P-loop containing nucleotide triphosphate hydrolases"/>
    <property type="match status" value="1"/>
</dbReference>
<dbReference type="STRING" id="1457154.CAPSK01_003801"/>
<evidence type="ECO:0000313" key="3">
    <source>
        <dbReference type="Proteomes" id="UP000019812"/>
    </source>
</evidence>
<dbReference type="SUPFAM" id="SSF52540">
    <property type="entry name" value="P-loop containing nucleoside triphosphate hydrolases"/>
    <property type="match status" value="1"/>
</dbReference>
<dbReference type="InterPro" id="IPR050678">
    <property type="entry name" value="DNA_Partitioning_ATPase"/>
</dbReference>
<sequence>MAIYAIWNNKGGVGKSYLAFQIACEYARIHPNEKILVVDLCPQANASGMLLGGMDAGERALDRLSNRSPRTTIAGYIEDRIRSPYVSPNTGSTYVVRVSQVNGEVPSNVYLVPGDEQLEIQSSRVLGATAPGPTDAWRIVHTWISDLIEDIQRIWNQDSAAVFIDCNPSFSIYTELALSASDRLIIPFSADGSSKRAVRAVLALLYGVTRTPGSQQSQFYLNSQQFRLPIPKIYCYAGNRLTQYIRSAQAFRTVVHEIGDEIWAVWQTNPNLFHIHPTGSGSPAGRSAFNRMFQFEIVDANTASVVSSSLGIPIVRLTAGYHDVAGRRVMVNQSQLDNQQPNIQQLVAAIE</sequence>
<reference evidence="2 3" key="1">
    <citation type="submission" date="2014-07" db="EMBL/GenBank/DDBJ databases">
        <title>Expanding our view of genomic diversity in Candidatus Accumulibacter clades.</title>
        <authorList>
            <person name="Skennerton C.T."/>
            <person name="Barr J.J."/>
            <person name="Slater F.R."/>
            <person name="Bond P.L."/>
            <person name="Tyson G.W."/>
        </authorList>
    </citation>
    <scope>NUCLEOTIDE SEQUENCE [LARGE SCALE GENOMIC DNA]</scope>
    <source>
        <strain evidence="3">SK-01</strain>
    </source>
</reference>
<gene>
    <name evidence="2" type="ORF">CAPSK01_003801</name>
</gene>
<name>A0A084XWL8_9PROT</name>
<dbReference type="RefSeq" id="WP_034929142.1">
    <property type="nucleotide sequence ID" value="NZ_JDSS02000037.1"/>
</dbReference>
<dbReference type="PANTHER" id="PTHR13696">
    <property type="entry name" value="P-LOOP CONTAINING NUCLEOSIDE TRIPHOSPHATE HYDROLASE"/>
    <property type="match status" value="1"/>
</dbReference>
<dbReference type="Proteomes" id="UP000019812">
    <property type="component" value="Unassembled WGS sequence"/>
</dbReference>
<dbReference type="AlphaFoldDB" id="A0A084XWL8"/>
<dbReference type="Pfam" id="PF13614">
    <property type="entry name" value="AAA_31"/>
    <property type="match status" value="1"/>
</dbReference>
<evidence type="ECO:0000259" key="1">
    <source>
        <dbReference type="Pfam" id="PF13614"/>
    </source>
</evidence>
<dbReference type="InterPro" id="IPR025669">
    <property type="entry name" value="AAA_dom"/>
</dbReference>
<evidence type="ECO:0000313" key="2">
    <source>
        <dbReference type="EMBL" id="KFB66862.1"/>
    </source>
</evidence>
<proteinExistence type="predicted"/>
<dbReference type="CDD" id="cd02042">
    <property type="entry name" value="ParAB_family"/>
    <property type="match status" value="1"/>
</dbReference>
<dbReference type="EMBL" id="JDSS02000037">
    <property type="protein sequence ID" value="KFB66862.1"/>
    <property type="molecule type" value="Genomic_DNA"/>
</dbReference>
<accession>A0A084XWL8</accession>
<dbReference type="InterPro" id="IPR027417">
    <property type="entry name" value="P-loop_NTPase"/>
</dbReference>
<protein>
    <submittedName>
        <fullName evidence="2">ParA-like protein</fullName>
    </submittedName>
</protein>
<feature type="domain" description="AAA" evidence="1">
    <location>
        <begin position="2"/>
        <end position="203"/>
    </location>
</feature>
<organism evidence="2 3">
    <name type="scientific">Candidatus Accumulibacter vicinus</name>
    <dbReference type="NCBI Taxonomy" id="2954382"/>
    <lineage>
        <taxon>Bacteria</taxon>
        <taxon>Pseudomonadati</taxon>
        <taxon>Pseudomonadota</taxon>
        <taxon>Betaproteobacteria</taxon>
        <taxon>Candidatus Accumulibacter</taxon>
    </lineage>
</organism>
<comment type="caution">
    <text evidence="2">The sequence shown here is derived from an EMBL/GenBank/DDBJ whole genome shotgun (WGS) entry which is preliminary data.</text>
</comment>